<dbReference type="RefSeq" id="WP_285664584.1">
    <property type="nucleotide sequence ID" value="NZ_BSTX01000003.1"/>
</dbReference>
<protein>
    <submittedName>
        <fullName evidence="2">Uncharacterized protein</fullName>
    </submittedName>
</protein>
<sequence length="656" mass="69667">MGNPSAGKRKLIGLGTAVAVCAVIAAAVTWGIMALVGGPEWENTAPPADPAAGIPAGTRLDLSAGNRRALVPGLYDWSRAGYRGGQELPGAAQINPDPACRIDATGYGVTANDGQDDTDAIQYVIDQVKEHCSPGAGYDKLSLIALPSGTIDVSHQIGVDADFLVIRGAADGGTKLVFRPDDNTAYDTLTSDGSDWDENAMTSGDGKGGWLWPGRALFKVQSRAVHEDYQKDYEKADDDRKDLFEGTVNVHWKSGVKLAEKPGDAGYAARLGDTTITLAGKPRDITVGGLVNVRAANSASFYRAMGAGADPGKWQNLHMRQQIFTVTKVDGKTITLDKPLEYDVPVSSTSDGSAEIDGKSYDSKVAPIVDPVVGVGIENLSITQDTGLDAAAAAHNYGNMDPAHAMNGIVLKWVADCWVRGVRTEMTGSHPLVTEEAYHVQIVGNSFTGAWNKGKGGNGYFRGSRVWDSLYAENTTRGLRHFTFQWSASGNVVIGNDFDSDLNLHGGWERNNLFELNKVAVPFEHRSGNCSANCGEEGGGGPDESAWYPIWWGAGAKAVKWSGATGPRNVFHGNELTKQETQGGPFAPFYPDKTAVYQFGWGGTTWQPLSTKDGPIADWAGHEKDDYSGGSSEGGSGVFTGVAEPGASIFLKEVAR</sequence>
<accession>A0A9W6WBC5</accession>
<dbReference type="EMBL" id="BSTX01000003">
    <property type="protein sequence ID" value="GLZ79431.1"/>
    <property type="molecule type" value="Genomic_DNA"/>
</dbReference>
<keyword evidence="1" id="KW-1133">Transmembrane helix</keyword>
<comment type="caution">
    <text evidence="2">The sequence shown here is derived from an EMBL/GenBank/DDBJ whole genome shotgun (WGS) entry which is preliminary data.</text>
</comment>
<dbReference type="Proteomes" id="UP001165079">
    <property type="component" value="Unassembled WGS sequence"/>
</dbReference>
<proteinExistence type="predicted"/>
<evidence type="ECO:0000313" key="2">
    <source>
        <dbReference type="EMBL" id="GLZ79431.1"/>
    </source>
</evidence>
<keyword evidence="3" id="KW-1185">Reference proteome</keyword>
<dbReference type="InterPro" id="IPR011050">
    <property type="entry name" value="Pectin_lyase_fold/virulence"/>
</dbReference>
<keyword evidence="1" id="KW-0472">Membrane</keyword>
<evidence type="ECO:0000313" key="3">
    <source>
        <dbReference type="Proteomes" id="UP001165079"/>
    </source>
</evidence>
<gene>
    <name evidence="2" type="ORF">Afil01_42380</name>
</gene>
<feature type="transmembrane region" description="Helical" evidence="1">
    <location>
        <begin position="12"/>
        <end position="36"/>
    </location>
</feature>
<dbReference type="AlphaFoldDB" id="A0A9W6WBC5"/>
<keyword evidence="1" id="KW-0812">Transmembrane</keyword>
<name>A0A9W6WBC5_9ACTN</name>
<organism evidence="2 3">
    <name type="scientific">Actinorhabdospora filicis</name>
    <dbReference type="NCBI Taxonomy" id="1785913"/>
    <lineage>
        <taxon>Bacteria</taxon>
        <taxon>Bacillati</taxon>
        <taxon>Actinomycetota</taxon>
        <taxon>Actinomycetes</taxon>
        <taxon>Micromonosporales</taxon>
        <taxon>Micromonosporaceae</taxon>
        <taxon>Actinorhabdospora</taxon>
    </lineage>
</organism>
<reference evidence="2" key="1">
    <citation type="submission" date="2023-03" db="EMBL/GenBank/DDBJ databases">
        <title>Actinorhabdospora filicis NBRC 111898.</title>
        <authorList>
            <person name="Ichikawa N."/>
            <person name="Sato H."/>
            <person name="Tonouchi N."/>
        </authorList>
    </citation>
    <scope>NUCLEOTIDE SEQUENCE</scope>
    <source>
        <strain evidence="2">NBRC 111898</strain>
    </source>
</reference>
<dbReference type="SUPFAM" id="SSF51126">
    <property type="entry name" value="Pectin lyase-like"/>
    <property type="match status" value="1"/>
</dbReference>
<evidence type="ECO:0000256" key="1">
    <source>
        <dbReference type="SAM" id="Phobius"/>
    </source>
</evidence>